<organism evidence="2 3">
    <name type="scientific">Mycobacteroides abscessus</name>
    <dbReference type="NCBI Taxonomy" id="36809"/>
    <lineage>
        <taxon>Bacteria</taxon>
        <taxon>Bacillati</taxon>
        <taxon>Actinomycetota</taxon>
        <taxon>Actinomycetes</taxon>
        <taxon>Mycobacteriales</taxon>
        <taxon>Mycobacteriaceae</taxon>
        <taxon>Mycobacteroides</taxon>
    </lineage>
</organism>
<evidence type="ECO:0000313" key="2">
    <source>
        <dbReference type="EMBL" id="CPV38611.1"/>
    </source>
</evidence>
<accession>A0A0U0YGT8</accession>
<sequence>MTQRSVHFAVLVFAAVVMTAAVTACSMSDFVGGAVERTTYPPITPIPPPPPGTSTLPADFPRDIPVIKGIYRQDGQGDSRTLAVSGVDPSAVPAAGKLLTDAGFEHQTVLGQDAYLNNKYTVLVVGDDLGGTFTLRYTVMPMTGVPAMPSVTFPPLI</sequence>
<feature type="chain" id="PRO_5043133690" evidence="1">
    <location>
        <begin position="25"/>
        <end position="157"/>
    </location>
</feature>
<dbReference type="AlphaFoldDB" id="A0A0U0YGT8"/>
<name>A0A0U0YGT8_9MYCO</name>
<keyword evidence="1" id="KW-0732">Signal</keyword>
<dbReference type="EMBL" id="CSWP01000002">
    <property type="protein sequence ID" value="CPV38611.1"/>
    <property type="molecule type" value="Genomic_DNA"/>
</dbReference>
<protein>
    <submittedName>
        <fullName evidence="2">Uncharacterized protein</fullName>
    </submittedName>
</protein>
<evidence type="ECO:0000256" key="1">
    <source>
        <dbReference type="SAM" id="SignalP"/>
    </source>
</evidence>
<dbReference type="RefSeq" id="WP_005062452.1">
    <property type="nucleotide sequence ID" value="NZ_AP022621.1"/>
</dbReference>
<feature type="signal peptide" evidence="1">
    <location>
        <begin position="1"/>
        <end position="24"/>
    </location>
</feature>
<gene>
    <name evidence="2" type="ORF">ERS075579_00940</name>
</gene>
<evidence type="ECO:0000313" key="3">
    <source>
        <dbReference type="Proteomes" id="UP000045782"/>
    </source>
</evidence>
<dbReference type="Proteomes" id="UP000045782">
    <property type="component" value="Unassembled WGS sequence"/>
</dbReference>
<dbReference type="PROSITE" id="PS51257">
    <property type="entry name" value="PROKAR_LIPOPROTEIN"/>
    <property type="match status" value="1"/>
</dbReference>
<proteinExistence type="predicted"/>
<reference evidence="2 3" key="1">
    <citation type="submission" date="2015-03" db="EMBL/GenBank/DDBJ databases">
        <authorList>
            <person name="Murphy D."/>
        </authorList>
    </citation>
    <scope>NUCLEOTIDE SEQUENCE [LARGE SCALE GENOMIC DNA]</scope>
    <source>
        <strain evidence="2 3">PAP088</strain>
    </source>
</reference>